<reference evidence="2 3" key="1">
    <citation type="journal article" date="2012" name="New Phytol.">
        <title>Insight into trade-off between wood decay and parasitism from the genome of a fungal forest pathogen.</title>
        <authorList>
            <person name="Olson A."/>
            <person name="Aerts A."/>
            <person name="Asiegbu F."/>
            <person name="Belbahri L."/>
            <person name="Bouzid O."/>
            <person name="Broberg A."/>
            <person name="Canback B."/>
            <person name="Coutinho P.M."/>
            <person name="Cullen D."/>
            <person name="Dalman K."/>
            <person name="Deflorio G."/>
            <person name="van Diepen L.T."/>
            <person name="Dunand C."/>
            <person name="Duplessis S."/>
            <person name="Durling M."/>
            <person name="Gonthier P."/>
            <person name="Grimwood J."/>
            <person name="Fossdal C.G."/>
            <person name="Hansson D."/>
            <person name="Henrissat B."/>
            <person name="Hietala A."/>
            <person name="Himmelstrand K."/>
            <person name="Hoffmeister D."/>
            <person name="Hogberg N."/>
            <person name="James T.Y."/>
            <person name="Karlsson M."/>
            <person name="Kohler A."/>
            <person name="Kues U."/>
            <person name="Lee Y.H."/>
            <person name="Lin Y.C."/>
            <person name="Lind M."/>
            <person name="Lindquist E."/>
            <person name="Lombard V."/>
            <person name="Lucas S."/>
            <person name="Lunden K."/>
            <person name="Morin E."/>
            <person name="Murat C."/>
            <person name="Park J."/>
            <person name="Raffaello T."/>
            <person name="Rouze P."/>
            <person name="Salamov A."/>
            <person name="Schmutz J."/>
            <person name="Solheim H."/>
            <person name="Stahlberg J."/>
            <person name="Velez H."/>
            <person name="de Vries R.P."/>
            <person name="Wiebenga A."/>
            <person name="Woodward S."/>
            <person name="Yakovlev I."/>
            <person name="Garbelotto M."/>
            <person name="Martin F."/>
            <person name="Grigoriev I.V."/>
            <person name="Stenlid J."/>
        </authorList>
    </citation>
    <scope>NUCLEOTIDE SEQUENCE [LARGE SCALE GENOMIC DNA]</scope>
    <source>
        <strain evidence="2 3">TC 32-1</strain>
    </source>
</reference>
<keyword evidence="1" id="KW-1133">Transmembrane helix</keyword>
<proteinExistence type="predicted"/>
<gene>
    <name evidence="2" type="ORF">HETIRDRAFT_330909</name>
</gene>
<feature type="transmembrane region" description="Helical" evidence="1">
    <location>
        <begin position="129"/>
        <end position="150"/>
    </location>
</feature>
<dbReference type="eggNOG" id="ENOG502SJRZ">
    <property type="taxonomic scope" value="Eukaryota"/>
</dbReference>
<dbReference type="OrthoDB" id="3354175at2759"/>
<feature type="transmembrane region" description="Helical" evidence="1">
    <location>
        <begin position="52"/>
        <end position="74"/>
    </location>
</feature>
<evidence type="ECO:0000256" key="1">
    <source>
        <dbReference type="SAM" id="Phobius"/>
    </source>
</evidence>
<organism evidence="2 3">
    <name type="scientific">Heterobasidion irregulare (strain TC 32-1)</name>
    <dbReference type="NCBI Taxonomy" id="747525"/>
    <lineage>
        <taxon>Eukaryota</taxon>
        <taxon>Fungi</taxon>
        <taxon>Dikarya</taxon>
        <taxon>Basidiomycota</taxon>
        <taxon>Agaricomycotina</taxon>
        <taxon>Agaricomycetes</taxon>
        <taxon>Russulales</taxon>
        <taxon>Bondarzewiaceae</taxon>
        <taxon>Heterobasidion</taxon>
        <taxon>Heterobasidion annosum species complex</taxon>
    </lineage>
</organism>
<keyword evidence="1" id="KW-0812">Transmembrane</keyword>
<accession>W4JNP6</accession>
<protein>
    <recommendedName>
        <fullName evidence="4">Integral membrane protein</fullName>
    </recommendedName>
</protein>
<dbReference type="HOGENOM" id="CLU_044614_3_3_1"/>
<dbReference type="Proteomes" id="UP000030671">
    <property type="component" value="Unassembled WGS sequence"/>
</dbReference>
<keyword evidence="3" id="KW-1185">Reference proteome</keyword>
<dbReference type="InParanoid" id="W4JNP6"/>
<evidence type="ECO:0000313" key="2">
    <source>
        <dbReference type="EMBL" id="ETW75182.1"/>
    </source>
</evidence>
<feature type="transmembrane region" description="Helical" evidence="1">
    <location>
        <begin position="212"/>
        <end position="235"/>
    </location>
</feature>
<evidence type="ECO:0008006" key="4">
    <source>
        <dbReference type="Google" id="ProtNLM"/>
    </source>
</evidence>
<feature type="transmembrane region" description="Helical" evidence="1">
    <location>
        <begin position="22"/>
        <end position="40"/>
    </location>
</feature>
<dbReference type="KEGG" id="hir:HETIRDRAFT_330909"/>
<sequence length="317" mass="35522">MAAFSDIPLEKASIISTVIEGVLYRFSLFMFAITLWVLFFRRSTKEVNRPMVVVAILLFVFSTMHLAVNIHRIILGLVNNRNYQGGPGKWFSEPSQPTFIFKNAIYTLQTVLGDGVVIYRCYMVWQSIYIIIFPLIMLAGVATTAIGSLWACSHAPQIYHDIFSQRTGHWVTAFLSSTLSTNLICTLLLAFRIWQINSRARNHLGGSTLMPVLLIVIDAGVLYSVTLLTTLLCFVDHSNGQYVVLDMIMPIISIAFYMVIIRIGVAKVAPSRQKGSSGVGNPIGQMHNRDYAMRPLEVHISQLTEAQKDTIDERSDV</sequence>
<evidence type="ECO:0000313" key="3">
    <source>
        <dbReference type="Proteomes" id="UP000030671"/>
    </source>
</evidence>
<keyword evidence="1" id="KW-0472">Membrane</keyword>
<dbReference type="GeneID" id="20671621"/>
<feature type="transmembrane region" description="Helical" evidence="1">
    <location>
        <begin position="170"/>
        <end position="191"/>
    </location>
</feature>
<dbReference type="AlphaFoldDB" id="W4JNP6"/>
<name>W4JNP6_HETIT</name>
<feature type="transmembrane region" description="Helical" evidence="1">
    <location>
        <begin position="247"/>
        <end position="265"/>
    </location>
</feature>
<dbReference type="EMBL" id="KI925466">
    <property type="protein sequence ID" value="ETW75182.1"/>
    <property type="molecule type" value="Genomic_DNA"/>
</dbReference>
<dbReference type="RefSeq" id="XP_009552624.1">
    <property type="nucleotide sequence ID" value="XM_009554329.1"/>
</dbReference>